<gene>
    <name evidence="1" type="ordered locus">SNE_A00650</name>
</gene>
<dbReference type="Proteomes" id="UP000000496">
    <property type="component" value="Chromosome gsn.131"/>
</dbReference>
<keyword evidence="2" id="KW-1185">Reference proteome</keyword>
<evidence type="ECO:0000313" key="1">
    <source>
        <dbReference type="EMBL" id="CCB87943.1"/>
    </source>
</evidence>
<dbReference type="AlphaFoldDB" id="F8L562"/>
<proteinExistence type="predicted"/>
<dbReference type="EMBL" id="FR872582">
    <property type="protein sequence ID" value="CCB87943.1"/>
    <property type="molecule type" value="Genomic_DNA"/>
</dbReference>
<accession>F8L562</accession>
<reference evidence="1 2" key="2">
    <citation type="journal article" date="2011" name="Mol. Biol. Evol.">
        <title>Unity in variety--the pan-genome of the Chlamydiae.</title>
        <authorList>
            <person name="Collingro A."/>
            <person name="Tischler P."/>
            <person name="Weinmaier T."/>
            <person name="Penz T."/>
            <person name="Heinz E."/>
            <person name="Brunham R.C."/>
            <person name="Read T.D."/>
            <person name="Bavoil P.M."/>
            <person name="Sachse K."/>
            <person name="Kahane S."/>
            <person name="Friedman M.G."/>
            <person name="Rattei T."/>
            <person name="Myers G.S."/>
            <person name="Horn M."/>
        </authorList>
    </citation>
    <scope>NUCLEOTIDE SEQUENCE [LARGE SCALE GENOMIC DNA]</scope>
    <source>
        <strain evidence="2">ATCC VR-1471 / Z</strain>
    </source>
</reference>
<evidence type="ECO:0000313" key="2">
    <source>
        <dbReference type="Proteomes" id="UP000000496"/>
    </source>
</evidence>
<dbReference type="eggNOG" id="ENOG502ZR9W">
    <property type="taxonomic scope" value="Bacteria"/>
</dbReference>
<protein>
    <submittedName>
        <fullName evidence="1">Uncharacterized protein</fullName>
    </submittedName>
</protein>
<sequence length="137" mass="15543">MDYVWQFLLFIAAGLVLNRIEEFWARQKEIKKGPANLRKNCIEKIRHCINELDLNAKYIGGPSCPCKTDALERLVYSEESTLLDEDLINSLKQLIAEASIARTSDAALIATRVKSSCKLLKDLLQKRSEDLTTSQKT</sequence>
<dbReference type="RefSeq" id="WP_013942410.1">
    <property type="nucleotide sequence ID" value="NC_015713.1"/>
</dbReference>
<dbReference type="HOGENOM" id="CLU_1863823_0_0_0"/>
<organism evidence="1 2">
    <name type="scientific">Simkania negevensis (strain ATCC VR-1471 / DSM 27360 / Z)</name>
    <dbReference type="NCBI Taxonomy" id="331113"/>
    <lineage>
        <taxon>Bacteria</taxon>
        <taxon>Pseudomonadati</taxon>
        <taxon>Chlamydiota</taxon>
        <taxon>Chlamydiia</taxon>
        <taxon>Parachlamydiales</taxon>
        <taxon>Simkaniaceae</taxon>
        <taxon>Simkania</taxon>
    </lineage>
</organism>
<name>F8L562_SIMNZ</name>
<dbReference type="KEGG" id="sng:SNE_A00650"/>
<reference key="1">
    <citation type="journal article" date="2011" name="Mol. Biol. Evol.">
        <title>Unity in variety -- the pan-genome of the Chlamydiae.</title>
        <authorList>
            <person name="Collingro A."/>
            <person name="Tischler P."/>
            <person name="Weinmaier T."/>
            <person name="Penz T."/>
            <person name="Heinz E."/>
            <person name="Brunham R.C."/>
            <person name="Read T.D."/>
            <person name="Bavoil P.M."/>
            <person name="Sachse K."/>
            <person name="Kahane S."/>
            <person name="Friedman M.G."/>
            <person name="Rattei T."/>
            <person name="Myers G.S.A."/>
            <person name="Horn M."/>
        </authorList>
    </citation>
    <scope>NUCLEOTIDE SEQUENCE</scope>
    <source>
        <strain>Z</strain>
    </source>
</reference>